<feature type="region of interest" description="Disordered" evidence="1">
    <location>
        <begin position="20"/>
        <end position="40"/>
    </location>
</feature>
<organism evidence="5">
    <name type="scientific">Soboliphyme baturini</name>
    <dbReference type="NCBI Taxonomy" id="241478"/>
    <lineage>
        <taxon>Eukaryota</taxon>
        <taxon>Metazoa</taxon>
        <taxon>Ecdysozoa</taxon>
        <taxon>Nematoda</taxon>
        <taxon>Enoplea</taxon>
        <taxon>Dorylaimia</taxon>
        <taxon>Dioctophymatida</taxon>
        <taxon>Dioctophymatoidea</taxon>
        <taxon>Soboliphymatidae</taxon>
        <taxon>Soboliphyme</taxon>
    </lineage>
</organism>
<gene>
    <name evidence="3" type="ORF">SBAD_LOCUS3800</name>
</gene>
<dbReference type="SUPFAM" id="SSF49599">
    <property type="entry name" value="TRAF domain-like"/>
    <property type="match status" value="1"/>
</dbReference>
<protein>
    <submittedName>
        <fullName evidence="5">MATH domain-containing protein</fullName>
    </submittedName>
</protein>
<keyword evidence="4" id="KW-1185">Reference proteome</keyword>
<feature type="domain" description="MATH" evidence="2">
    <location>
        <begin position="94"/>
        <end position="152"/>
    </location>
</feature>
<dbReference type="PROSITE" id="PS50144">
    <property type="entry name" value="MATH"/>
    <property type="match status" value="1"/>
</dbReference>
<accession>A0A183IJK4</accession>
<dbReference type="AlphaFoldDB" id="A0A183IJK4"/>
<evidence type="ECO:0000313" key="4">
    <source>
        <dbReference type="Proteomes" id="UP000270296"/>
    </source>
</evidence>
<dbReference type="OrthoDB" id="5876426at2759"/>
<dbReference type="Pfam" id="PF00917">
    <property type="entry name" value="MATH"/>
    <property type="match status" value="1"/>
</dbReference>
<dbReference type="Gene3D" id="2.60.210.10">
    <property type="entry name" value="Apoptosis, Tumor Necrosis Factor Receptor Associated Protein 2, Chain A"/>
    <property type="match status" value="1"/>
</dbReference>
<dbReference type="Proteomes" id="UP000270296">
    <property type="component" value="Unassembled WGS sequence"/>
</dbReference>
<evidence type="ECO:0000313" key="5">
    <source>
        <dbReference type="WBParaSite" id="SBAD_0000397001-mRNA-1"/>
    </source>
</evidence>
<evidence type="ECO:0000259" key="2">
    <source>
        <dbReference type="PROSITE" id="PS50144"/>
    </source>
</evidence>
<dbReference type="WBParaSite" id="SBAD_0000397001-mRNA-1">
    <property type="protein sequence ID" value="SBAD_0000397001-mRNA-1"/>
    <property type="gene ID" value="SBAD_0000397001"/>
</dbReference>
<sequence>MELHKKGRCPDRDREALDHHLNDSCDDDDHGRHGTNGNRYELSAGQPLPLVMLHGCVVTVHHPSVNSPVSADNNAGVMRTHEMAEDEDDDYKAEATFQFEVTNVSKMKTQQLSPPVYVRGLPWKIMAMPRDNGRNTKHLGFFLQCNGESESA</sequence>
<dbReference type="EMBL" id="UZAM01007957">
    <property type="protein sequence ID" value="VDP02410.1"/>
    <property type="molecule type" value="Genomic_DNA"/>
</dbReference>
<name>A0A183IJK4_9BILA</name>
<reference evidence="3 4" key="2">
    <citation type="submission" date="2018-11" db="EMBL/GenBank/DDBJ databases">
        <authorList>
            <consortium name="Pathogen Informatics"/>
        </authorList>
    </citation>
    <scope>NUCLEOTIDE SEQUENCE [LARGE SCALE GENOMIC DNA]</scope>
</reference>
<evidence type="ECO:0000256" key="1">
    <source>
        <dbReference type="SAM" id="MobiDB-lite"/>
    </source>
</evidence>
<dbReference type="InterPro" id="IPR002083">
    <property type="entry name" value="MATH/TRAF_dom"/>
</dbReference>
<proteinExistence type="predicted"/>
<reference evidence="5" key="1">
    <citation type="submission" date="2016-06" db="UniProtKB">
        <authorList>
            <consortium name="WormBaseParasite"/>
        </authorList>
    </citation>
    <scope>IDENTIFICATION</scope>
</reference>
<dbReference type="InterPro" id="IPR008974">
    <property type="entry name" value="TRAF-like"/>
</dbReference>
<evidence type="ECO:0000313" key="3">
    <source>
        <dbReference type="EMBL" id="VDP02410.1"/>
    </source>
</evidence>